<name>A0A3B0BNU2_9BACL</name>
<gene>
    <name evidence="1" type="ORF">D7M11_26230</name>
</gene>
<evidence type="ECO:0000313" key="2">
    <source>
        <dbReference type="Proteomes" id="UP000282311"/>
    </source>
</evidence>
<dbReference type="EMBL" id="RBAH01000023">
    <property type="protein sequence ID" value="RKN75035.1"/>
    <property type="molecule type" value="Genomic_DNA"/>
</dbReference>
<evidence type="ECO:0008006" key="3">
    <source>
        <dbReference type="Google" id="ProtNLM"/>
    </source>
</evidence>
<comment type="caution">
    <text evidence="1">The sequence shown here is derived from an EMBL/GenBank/DDBJ whole genome shotgun (WGS) entry which is preliminary data.</text>
</comment>
<dbReference type="AlphaFoldDB" id="A0A3B0BNU2"/>
<sequence length="141" mass="16157">MGMQTESLIGSNFKTNLQLRKSGRPKSVKESEIRKIFMLIQNAYSNFVYDDFKVEFWRQTLEDVPFDLAEGNLYQHIRNPENRFPPHPGVLAERPVQAAEGPYIPNVEETRAMLEEMYAVTPVPPTPKFLEMKARLLGNGG</sequence>
<organism evidence="1 2">
    <name type="scientific">Paenibacillus ginsengarvi</name>
    <dbReference type="NCBI Taxonomy" id="400777"/>
    <lineage>
        <taxon>Bacteria</taxon>
        <taxon>Bacillati</taxon>
        <taxon>Bacillota</taxon>
        <taxon>Bacilli</taxon>
        <taxon>Bacillales</taxon>
        <taxon>Paenibacillaceae</taxon>
        <taxon>Paenibacillus</taxon>
    </lineage>
</organism>
<dbReference type="Gene3D" id="1.10.8.200">
    <property type="entry name" value="Replisome organizer (g39p helicase loader/inhibitor protein)"/>
    <property type="match status" value="1"/>
</dbReference>
<evidence type="ECO:0000313" key="1">
    <source>
        <dbReference type="EMBL" id="RKN75035.1"/>
    </source>
</evidence>
<reference evidence="1 2" key="1">
    <citation type="journal article" date="2007" name="Int. J. Syst. Evol. Microbiol.">
        <title>Paenibacillus ginsengarvi sp. nov., isolated from soil from ginseng cultivation.</title>
        <authorList>
            <person name="Yoon M.H."/>
            <person name="Ten L.N."/>
            <person name="Im W.T."/>
        </authorList>
    </citation>
    <scope>NUCLEOTIDE SEQUENCE [LARGE SCALE GENOMIC DNA]</scope>
    <source>
        <strain evidence="1 2">KCTC 13059</strain>
    </source>
</reference>
<accession>A0A3B0BNU2</accession>
<dbReference type="Proteomes" id="UP000282311">
    <property type="component" value="Unassembled WGS sequence"/>
</dbReference>
<protein>
    <recommendedName>
        <fullName evidence="3">Replicative helicase inhibitor G39P N-terminal domain-containing protein</fullName>
    </recommendedName>
</protein>
<proteinExistence type="predicted"/>
<keyword evidence="2" id="KW-1185">Reference proteome</keyword>